<dbReference type="Gene3D" id="2.50.20.10">
    <property type="entry name" value="Lipoprotein localisation LolA/LolB/LppX"/>
    <property type="match status" value="1"/>
</dbReference>
<dbReference type="Pfam" id="PF03550">
    <property type="entry name" value="LolB"/>
    <property type="match status" value="1"/>
</dbReference>
<evidence type="ECO:0000256" key="14">
    <source>
        <dbReference type="SAM" id="MobiDB-lite"/>
    </source>
</evidence>
<evidence type="ECO:0000313" key="15">
    <source>
        <dbReference type="EMBL" id="MFC3715064.1"/>
    </source>
</evidence>
<evidence type="ECO:0000256" key="11">
    <source>
        <dbReference type="ARBA" id="ARBA00023237"/>
    </source>
</evidence>
<evidence type="ECO:0000256" key="6">
    <source>
        <dbReference type="ARBA" id="ARBA00022729"/>
    </source>
</evidence>
<keyword evidence="6 13" id="KW-0732">Signal</keyword>
<evidence type="ECO:0000256" key="7">
    <source>
        <dbReference type="ARBA" id="ARBA00022927"/>
    </source>
</evidence>
<keyword evidence="5 13" id="KW-0813">Transport</keyword>
<proteinExistence type="inferred from homology"/>
<dbReference type="HAMAP" id="MF_00233">
    <property type="entry name" value="LolB"/>
    <property type="match status" value="1"/>
</dbReference>
<evidence type="ECO:0000256" key="1">
    <source>
        <dbReference type="ARBA" id="ARBA00004459"/>
    </source>
</evidence>
<evidence type="ECO:0000256" key="13">
    <source>
        <dbReference type="HAMAP-Rule" id="MF_00233"/>
    </source>
</evidence>
<keyword evidence="8 13" id="KW-0472">Membrane</keyword>
<evidence type="ECO:0000256" key="9">
    <source>
        <dbReference type="ARBA" id="ARBA00023139"/>
    </source>
</evidence>
<dbReference type="CDD" id="cd16326">
    <property type="entry name" value="LolB"/>
    <property type="match status" value="1"/>
</dbReference>
<keyword evidence="12 13" id="KW-0449">Lipoprotein</keyword>
<evidence type="ECO:0000256" key="3">
    <source>
        <dbReference type="ARBA" id="ARBA00011245"/>
    </source>
</evidence>
<evidence type="ECO:0000256" key="10">
    <source>
        <dbReference type="ARBA" id="ARBA00023186"/>
    </source>
</evidence>
<reference evidence="16" key="1">
    <citation type="journal article" date="2019" name="Int. J. Syst. Evol. Microbiol.">
        <title>The Global Catalogue of Microorganisms (GCM) 10K type strain sequencing project: providing services to taxonomists for standard genome sequencing and annotation.</title>
        <authorList>
            <consortium name="The Broad Institute Genomics Platform"/>
            <consortium name="The Broad Institute Genome Sequencing Center for Infectious Disease"/>
            <person name="Wu L."/>
            <person name="Ma J."/>
        </authorList>
    </citation>
    <scope>NUCLEOTIDE SEQUENCE [LARGE SCALE GENOMIC DNA]</scope>
    <source>
        <strain evidence="16">KCTC 42441</strain>
    </source>
</reference>
<dbReference type="NCBIfam" id="TIGR00548">
    <property type="entry name" value="lolB"/>
    <property type="match status" value="1"/>
</dbReference>
<dbReference type="RefSeq" id="WP_386742080.1">
    <property type="nucleotide sequence ID" value="NZ_JBHRYA010000001.1"/>
</dbReference>
<evidence type="ECO:0000256" key="4">
    <source>
        <dbReference type="ARBA" id="ARBA00016202"/>
    </source>
</evidence>
<keyword evidence="9 13" id="KW-0564">Palmitate</keyword>
<comment type="caution">
    <text evidence="15">The sequence shown here is derived from an EMBL/GenBank/DDBJ whole genome shotgun (WGS) entry which is preliminary data.</text>
</comment>
<dbReference type="EMBL" id="JBHRYA010000001">
    <property type="protein sequence ID" value="MFC3715064.1"/>
    <property type="molecule type" value="Genomic_DNA"/>
</dbReference>
<dbReference type="Proteomes" id="UP001595705">
    <property type="component" value="Unassembled WGS sequence"/>
</dbReference>
<keyword evidence="7 13" id="KW-0653">Protein transport</keyword>
<dbReference type="InterPro" id="IPR029046">
    <property type="entry name" value="LolA/LolB/LppX"/>
</dbReference>
<evidence type="ECO:0000256" key="12">
    <source>
        <dbReference type="ARBA" id="ARBA00023288"/>
    </source>
</evidence>
<comment type="subunit">
    <text evidence="3 13">Monomer.</text>
</comment>
<dbReference type="SUPFAM" id="SSF89392">
    <property type="entry name" value="Prokaryotic lipoproteins and lipoprotein localization factors"/>
    <property type="match status" value="1"/>
</dbReference>
<feature type="region of interest" description="Disordered" evidence="14">
    <location>
        <begin position="182"/>
        <end position="201"/>
    </location>
</feature>
<evidence type="ECO:0000256" key="8">
    <source>
        <dbReference type="ARBA" id="ARBA00023136"/>
    </source>
</evidence>
<sequence>MRLLRGVGIACCLALAGCVTVPDGDGVAIGDLSASAEAAATATLQARERRLQALPALSFSGRVALSGGSRGGGTGRIEWRQSGDRYQVTLSAPVSRQSWRLSGDAGSATIEGIAGGPRSDTDVERLLREATGFEIPVGALAAWAGGARADAAEFGPARLEFTGDGRLARIEQDGWTIDYLGWAEQDPGDSESSDGRPPLQLPDRINAARGEAKVRLAIDAWSWAPETP</sequence>
<dbReference type="PROSITE" id="PS51257">
    <property type="entry name" value="PROKAR_LIPOPROTEIN"/>
    <property type="match status" value="1"/>
</dbReference>
<keyword evidence="11 13" id="KW-0998">Cell outer membrane</keyword>
<comment type="function">
    <text evidence="13">Plays a critical role in the incorporation of lipoproteins in the outer membrane after they are released by the LolA protein.</text>
</comment>
<keyword evidence="16" id="KW-1185">Reference proteome</keyword>
<evidence type="ECO:0000256" key="5">
    <source>
        <dbReference type="ARBA" id="ARBA00022448"/>
    </source>
</evidence>
<evidence type="ECO:0000256" key="2">
    <source>
        <dbReference type="ARBA" id="ARBA00009696"/>
    </source>
</evidence>
<gene>
    <name evidence="13 15" type="primary">lolB</name>
    <name evidence="15" type="ORF">ACFONC_02710</name>
</gene>
<name>A0ABV7XJZ0_9GAMM</name>
<dbReference type="InterPro" id="IPR004565">
    <property type="entry name" value="OM_lipoprot_LolB"/>
</dbReference>
<accession>A0ABV7XJZ0</accession>
<organism evidence="15 16">
    <name type="scientific">Luteimonas soli</name>
    <dbReference type="NCBI Taxonomy" id="1648966"/>
    <lineage>
        <taxon>Bacteria</taxon>
        <taxon>Pseudomonadati</taxon>
        <taxon>Pseudomonadota</taxon>
        <taxon>Gammaproteobacteria</taxon>
        <taxon>Lysobacterales</taxon>
        <taxon>Lysobacteraceae</taxon>
        <taxon>Luteimonas</taxon>
    </lineage>
</organism>
<keyword evidence="10 13" id="KW-0143">Chaperone</keyword>
<comment type="similarity">
    <text evidence="2 13">Belongs to the LolB family.</text>
</comment>
<comment type="subcellular location">
    <subcellularLocation>
        <location evidence="1 13">Cell outer membrane</location>
        <topology evidence="1 13">Lipid-anchor</topology>
    </subcellularLocation>
</comment>
<protein>
    <recommendedName>
        <fullName evidence="4 13">Outer-membrane lipoprotein LolB</fullName>
    </recommendedName>
</protein>
<evidence type="ECO:0000313" key="16">
    <source>
        <dbReference type="Proteomes" id="UP001595705"/>
    </source>
</evidence>